<dbReference type="InterPro" id="IPR036102">
    <property type="entry name" value="OsmC/Ohrsf"/>
</dbReference>
<sequence length="155" mass="17285">MINATVRWTSQGEDFAKNRYSRAHTWTFDGGVEVAASSSPDIVPVPMSDASAIDPEEAFVASLSSCHMLWFLSIAAKSGFEVQEYRDEAIGEIRKNDAGKLFIALVTLRPQVTWATDREPTDDELCQMHHQAHEECFIANSVKTEIRIDPQKVGN</sequence>
<evidence type="ECO:0000313" key="2">
    <source>
        <dbReference type="Proteomes" id="UP000319908"/>
    </source>
</evidence>
<gene>
    <name evidence="1" type="ORF">Poly21_44410</name>
</gene>
<name>A0A5C6BGW7_9BACT</name>
<protein>
    <submittedName>
        <fullName evidence="1">OsmC-like protein</fullName>
    </submittedName>
</protein>
<dbReference type="Gene3D" id="3.30.300.20">
    <property type="match status" value="1"/>
</dbReference>
<proteinExistence type="predicted"/>
<reference evidence="1 2" key="1">
    <citation type="journal article" date="2020" name="Antonie Van Leeuwenhoek">
        <title>Rhodopirellula heiligendammensis sp. nov., Rhodopirellula pilleata sp. nov., and Rhodopirellula solitaria sp. nov. isolated from natural or artificial marine surfaces in Northern Germany and California, USA, and emended description of the genus Rhodopirellula.</title>
        <authorList>
            <person name="Kallscheuer N."/>
            <person name="Wiegand S."/>
            <person name="Jogler M."/>
            <person name="Boedeker C."/>
            <person name="Peeters S.H."/>
            <person name="Rast P."/>
            <person name="Heuer A."/>
            <person name="Jetten M.S.M."/>
            <person name="Rohde M."/>
            <person name="Jogler C."/>
        </authorList>
    </citation>
    <scope>NUCLEOTIDE SEQUENCE [LARGE SCALE GENOMIC DNA]</scope>
    <source>
        <strain evidence="1 2">Poly21</strain>
    </source>
</reference>
<dbReference type="OrthoDB" id="9795405at2"/>
<dbReference type="AlphaFoldDB" id="A0A5C6BGW7"/>
<comment type="caution">
    <text evidence="1">The sequence shown here is derived from an EMBL/GenBank/DDBJ whole genome shotgun (WGS) entry which is preliminary data.</text>
</comment>
<organism evidence="1 2">
    <name type="scientific">Allorhodopirellula heiligendammensis</name>
    <dbReference type="NCBI Taxonomy" id="2714739"/>
    <lineage>
        <taxon>Bacteria</taxon>
        <taxon>Pseudomonadati</taxon>
        <taxon>Planctomycetota</taxon>
        <taxon>Planctomycetia</taxon>
        <taxon>Pirellulales</taxon>
        <taxon>Pirellulaceae</taxon>
        <taxon>Allorhodopirellula</taxon>
    </lineage>
</organism>
<dbReference type="Pfam" id="PF02566">
    <property type="entry name" value="OsmC"/>
    <property type="match status" value="1"/>
</dbReference>
<dbReference type="SUPFAM" id="SSF82784">
    <property type="entry name" value="OsmC-like"/>
    <property type="match status" value="1"/>
</dbReference>
<dbReference type="InterPro" id="IPR003718">
    <property type="entry name" value="OsmC/Ohr_fam"/>
</dbReference>
<dbReference type="Proteomes" id="UP000319908">
    <property type="component" value="Unassembled WGS sequence"/>
</dbReference>
<dbReference type="PANTHER" id="PTHR42830:SF2">
    <property type="entry name" value="OSMC_OHR FAMILY PROTEIN"/>
    <property type="match status" value="1"/>
</dbReference>
<accession>A0A5C6BGW7</accession>
<dbReference type="InterPro" id="IPR015946">
    <property type="entry name" value="KH_dom-like_a/b"/>
</dbReference>
<dbReference type="EMBL" id="SJPU01000003">
    <property type="protein sequence ID" value="TWU10536.1"/>
    <property type="molecule type" value="Genomic_DNA"/>
</dbReference>
<dbReference type="RefSeq" id="WP_146408975.1">
    <property type="nucleotide sequence ID" value="NZ_SJPU01000003.1"/>
</dbReference>
<keyword evidence="2" id="KW-1185">Reference proteome</keyword>
<evidence type="ECO:0000313" key="1">
    <source>
        <dbReference type="EMBL" id="TWU10536.1"/>
    </source>
</evidence>
<dbReference type="PANTHER" id="PTHR42830">
    <property type="entry name" value="OSMOTICALLY INDUCIBLE FAMILY PROTEIN"/>
    <property type="match status" value="1"/>
</dbReference>
<dbReference type="InterPro" id="IPR052707">
    <property type="entry name" value="OsmC_Ohr_Peroxiredoxin"/>
</dbReference>